<dbReference type="AlphaFoldDB" id="A0A1Y1M7Z6"/>
<dbReference type="InterPro" id="IPR009832">
    <property type="entry name" value="DUF1397"/>
</dbReference>
<evidence type="ECO:0000256" key="1">
    <source>
        <dbReference type="SAM" id="SignalP"/>
    </source>
</evidence>
<keyword evidence="1" id="KW-0732">Signal</keyword>
<accession>A0A1Y1M7Z6</accession>
<proteinExistence type="predicted"/>
<dbReference type="EMBL" id="GEZM01042965">
    <property type="protein sequence ID" value="JAV79437.1"/>
    <property type="molecule type" value="Transcribed_RNA"/>
</dbReference>
<sequence length="217" mass="24554">MILLAKKMQLVYVAVLLTLRGASSNLVKRDEPFQKDDLIESKCKKATVVDHYTGFYKTFIATVVCLEARDKSAEACDVLNQDTVRGCLKAVGDVAQRCLQEEERYFPKFLSNSLDNFLDLACSADNFTQLVTSPSATECMEKIPSHNFFDVCSDNRQPGANNKDIIFEKEKLCADLDELHDCRKHVLKKTCPENETVINILNEVHKAISMTCKEEIY</sequence>
<evidence type="ECO:0000313" key="2">
    <source>
        <dbReference type="EMBL" id="JAV79437.1"/>
    </source>
</evidence>
<feature type="signal peptide" evidence="1">
    <location>
        <begin position="1"/>
        <end position="24"/>
    </location>
</feature>
<protein>
    <recommendedName>
        <fullName evidence="3">DUF19 domain-containing protein</fullName>
    </recommendedName>
</protein>
<reference evidence="2" key="1">
    <citation type="journal article" date="2016" name="Sci. Rep.">
        <title>Molecular characterization of firefly nuptial gifts: a multi-omics approach sheds light on postcopulatory sexual selection.</title>
        <authorList>
            <person name="Al-Wathiqui N."/>
            <person name="Fallon T.R."/>
            <person name="South A."/>
            <person name="Weng J.K."/>
            <person name="Lewis S.M."/>
        </authorList>
    </citation>
    <scope>NUCLEOTIDE SEQUENCE</scope>
</reference>
<feature type="chain" id="PRO_5012553312" description="DUF19 domain-containing protein" evidence="1">
    <location>
        <begin position="25"/>
        <end position="217"/>
    </location>
</feature>
<organism evidence="2">
    <name type="scientific">Photinus pyralis</name>
    <name type="common">Common eastern firefly</name>
    <name type="synonym">Lampyris pyralis</name>
    <dbReference type="NCBI Taxonomy" id="7054"/>
    <lineage>
        <taxon>Eukaryota</taxon>
        <taxon>Metazoa</taxon>
        <taxon>Ecdysozoa</taxon>
        <taxon>Arthropoda</taxon>
        <taxon>Hexapoda</taxon>
        <taxon>Insecta</taxon>
        <taxon>Pterygota</taxon>
        <taxon>Neoptera</taxon>
        <taxon>Endopterygota</taxon>
        <taxon>Coleoptera</taxon>
        <taxon>Polyphaga</taxon>
        <taxon>Elateriformia</taxon>
        <taxon>Elateroidea</taxon>
        <taxon>Lampyridae</taxon>
        <taxon>Lampyrinae</taxon>
        <taxon>Photinus</taxon>
    </lineage>
</organism>
<evidence type="ECO:0008006" key="3">
    <source>
        <dbReference type="Google" id="ProtNLM"/>
    </source>
</evidence>
<name>A0A1Y1M7Z6_PHOPY</name>
<dbReference type="Pfam" id="PF07165">
    <property type="entry name" value="DUF1397"/>
    <property type="match status" value="1"/>
</dbReference>